<comment type="caution">
    <text evidence="2">The sequence shown here is derived from an EMBL/GenBank/DDBJ whole genome shotgun (WGS) entry which is preliminary data.</text>
</comment>
<dbReference type="AlphaFoldDB" id="A0A0C1R8G2"/>
<organism evidence="2">
    <name type="scientific">Tolypothrix bouteillei VB521301</name>
    <dbReference type="NCBI Taxonomy" id="1479485"/>
    <lineage>
        <taxon>Bacteria</taxon>
        <taxon>Bacillati</taxon>
        <taxon>Cyanobacteriota</taxon>
        <taxon>Cyanophyceae</taxon>
        <taxon>Nostocales</taxon>
        <taxon>Tolypothrichaceae</taxon>
        <taxon>Tolypothrix</taxon>
    </lineage>
</organism>
<evidence type="ECO:0000256" key="1">
    <source>
        <dbReference type="SAM" id="MobiDB-lite"/>
    </source>
</evidence>
<protein>
    <submittedName>
        <fullName evidence="2">Uncharacterized protein</fullName>
    </submittedName>
</protein>
<feature type="region of interest" description="Disordered" evidence="1">
    <location>
        <begin position="1"/>
        <end position="25"/>
    </location>
</feature>
<name>A0A0C1R8G2_9CYAN</name>
<accession>A0A0C1R8G2</accession>
<reference evidence="2" key="1">
    <citation type="journal article" date="2015" name="Genome Announc.">
        <title>Draft Genome Sequence of Tolypothrix boutellei Strain VB521301.</title>
        <authorList>
            <person name="Chandrababunaidu M.M."/>
            <person name="Singh D."/>
            <person name="Sen D."/>
            <person name="Bhan S."/>
            <person name="Das S."/>
            <person name="Gupta A."/>
            <person name="Adhikary S.P."/>
            <person name="Tripathy S."/>
        </authorList>
    </citation>
    <scope>NUCLEOTIDE SEQUENCE</scope>
    <source>
        <strain evidence="2">VB521301</strain>
    </source>
</reference>
<proteinExistence type="predicted"/>
<gene>
    <name evidence="2" type="ORF">DA73_0200185</name>
</gene>
<dbReference type="EMBL" id="JHEG02000001">
    <property type="protein sequence ID" value="KIE13859.1"/>
    <property type="molecule type" value="Genomic_DNA"/>
</dbReference>
<evidence type="ECO:0000313" key="2">
    <source>
        <dbReference type="EMBL" id="KIE13859.1"/>
    </source>
</evidence>
<sequence length="169" mass="19647">MGKASKRKKEQFLSIPKKPAREKPKGFAPVLRDDFFDAGQYDPMQHNDFLPFLRMPKNTTLNLPDNELFAACVCDGGIEGQSIWLKVFTGSIDECIDCLKTIIVLNYNKQLRGLGLEPMEWEAKHEENFERIKHECQKQGAAKVEWFWYIVSKEKSPHVFTKPEWLEQV</sequence>